<reference evidence="1" key="1">
    <citation type="submission" date="2020-02" db="EMBL/GenBank/DDBJ databases">
        <authorList>
            <person name="Meier V. D."/>
        </authorList>
    </citation>
    <scope>NUCLEOTIDE SEQUENCE</scope>
    <source>
        <strain evidence="1">AVDCRST_MAG94</strain>
    </source>
</reference>
<organism evidence="1">
    <name type="scientific">uncultured Leptolyngbya sp</name>
    <dbReference type="NCBI Taxonomy" id="332963"/>
    <lineage>
        <taxon>Bacteria</taxon>
        <taxon>Bacillati</taxon>
        <taxon>Cyanobacteriota</taxon>
        <taxon>Cyanophyceae</taxon>
        <taxon>Leptolyngbyales</taxon>
        <taxon>Leptolyngbyaceae</taxon>
        <taxon>Leptolyngbya group</taxon>
        <taxon>Leptolyngbya</taxon>
        <taxon>environmental samples</taxon>
    </lineage>
</organism>
<accession>A0A6J4KH69</accession>
<evidence type="ECO:0000313" key="1">
    <source>
        <dbReference type="EMBL" id="CAA9305923.1"/>
    </source>
</evidence>
<dbReference type="AlphaFoldDB" id="A0A6J4KH69"/>
<gene>
    <name evidence="1" type="ORF">AVDCRST_MAG94-678</name>
</gene>
<proteinExistence type="predicted"/>
<sequence length="51" mass="5944">MHHCQASSSAQRCESKLVERKLLRVIGLYQRLLLCDRPNSALIFCERYFCG</sequence>
<dbReference type="EMBL" id="CADCTY010000224">
    <property type="protein sequence ID" value="CAA9305923.1"/>
    <property type="molecule type" value="Genomic_DNA"/>
</dbReference>
<name>A0A6J4KH69_9CYAN</name>
<protein>
    <submittedName>
        <fullName evidence="1">Uncharacterized protein</fullName>
    </submittedName>
</protein>